<dbReference type="EMBL" id="CP042905">
    <property type="protein sequence ID" value="QEE17027.1"/>
    <property type="molecule type" value="Genomic_DNA"/>
</dbReference>
<name>A0A5B9DDR9_9ARCH</name>
<organism evidence="2 3">
    <name type="scientific">Promethearchaeum syntrophicum</name>
    <dbReference type="NCBI Taxonomy" id="2594042"/>
    <lineage>
        <taxon>Archaea</taxon>
        <taxon>Promethearchaeati</taxon>
        <taxon>Promethearchaeota</taxon>
        <taxon>Promethearchaeia</taxon>
        <taxon>Promethearchaeales</taxon>
        <taxon>Promethearchaeaceae</taxon>
        <taxon>Promethearchaeum</taxon>
    </lineage>
</organism>
<dbReference type="PROSITE" id="PS51421">
    <property type="entry name" value="RAS"/>
    <property type="match status" value="1"/>
</dbReference>
<dbReference type="Proteomes" id="UP000321408">
    <property type="component" value="Chromosome"/>
</dbReference>
<keyword evidence="1" id="KW-0547">Nucleotide-binding</keyword>
<sequence>MSEEKEKEEKEYFYKEREPDEIIYKVIVIGDPAVGKTSLIRKFVKKQFEKDYLPTVGVSISKEVIEMEIEGKKVIINLLLWDLAGQPQFYLLHKVYYNGANGVILGFDLTRTHTYSNLKNWHKELIKDGLTDLPMVLVGNKSDLKDERKISVAHVDHMKESLNIPDYIETSALTGQNVGTLFKTMAKRIYERKL</sequence>
<dbReference type="AlphaFoldDB" id="A0A5B9DDR9"/>
<dbReference type="KEGG" id="psyt:DSAG12_02859"/>
<dbReference type="PRINTS" id="PR00449">
    <property type="entry name" value="RASTRNSFRMNG"/>
</dbReference>
<dbReference type="Pfam" id="PF00071">
    <property type="entry name" value="Ras"/>
    <property type="match status" value="1"/>
</dbReference>
<accession>A0A5B9DDR9</accession>
<dbReference type="PROSITE" id="PS51420">
    <property type="entry name" value="RHO"/>
    <property type="match status" value="1"/>
</dbReference>
<reference evidence="2 3" key="1">
    <citation type="journal article" date="2020" name="Nature">
        <title>Isolation of an archaeon at the prokaryote-eukaryote interface.</title>
        <authorList>
            <person name="Imachi H."/>
            <person name="Nobu M.K."/>
            <person name="Nakahara N."/>
            <person name="Morono Y."/>
            <person name="Ogawara M."/>
            <person name="Takaki Y."/>
            <person name="Takano Y."/>
            <person name="Uematsu K."/>
            <person name="Ikuta T."/>
            <person name="Ito M."/>
            <person name="Matsui Y."/>
            <person name="Miyazaki M."/>
            <person name="Murata K."/>
            <person name="Saito Y."/>
            <person name="Sakai S."/>
            <person name="Song C."/>
            <person name="Tasumi E."/>
            <person name="Yamanaka Y."/>
            <person name="Yamaguchi T."/>
            <person name="Kamagata Y."/>
            <person name="Tamaki H."/>
            <person name="Takai K."/>
        </authorList>
    </citation>
    <scope>NUCLEOTIDE SEQUENCE [LARGE SCALE GENOMIC DNA]</scope>
    <source>
        <strain evidence="2 3">MK-D1</strain>
    </source>
</reference>
<dbReference type="SMART" id="SM00173">
    <property type="entry name" value="RAS"/>
    <property type="match status" value="1"/>
</dbReference>
<reference evidence="2 3" key="2">
    <citation type="journal article" date="2024" name="Int. J. Syst. Evol. Microbiol.">
        <title>Promethearchaeum syntrophicum gen. nov., sp. nov., an anaerobic, obligately syntrophic archaeon, the first isolate of the lineage 'Asgard' archaea, and proposal of the new archaeal phylum Promethearchaeota phyl. nov. and kingdom Promethearchaeati regn. nov.</title>
        <authorList>
            <person name="Imachi H."/>
            <person name="Nobu M.K."/>
            <person name="Kato S."/>
            <person name="Takaki Y."/>
            <person name="Miyazaki M."/>
            <person name="Miyata M."/>
            <person name="Ogawara M."/>
            <person name="Saito Y."/>
            <person name="Sakai S."/>
            <person name="Tahara Y.O."/>
            <person name="Takano Y."/>
            <person name="Tasumi E."/>
            <person name="Uematsu K."/>
            <person name="Yoshimura T."/>
            <person name="Itoh T."/>
            <person name="Ohkuma M."/>
            <person name="Takai K."/>
        </authorList>
    </citation>
    <scope>NUCLEOTIDE SEQUENCE [LARGE SCALE GENOMIC DNA]</scope>
    <source>
        <strain evidence="2 3">MK-D1</strain>
    </source>
</reference>
<dbReference type="GO" id="GO:0005525">
    <property type="term" value="F:GTP binding"/>
    <property type="evidence" value="ECO:0007669"/>
    <property type="project" value="InterPro"/>
</dbReference>
<dbReference type="SUPFAM" id="SSF52540">
    <property type="entry name" value="P-loop containing nucleoside triphosphate hydrolases"/>
    <property type="match status" value="1"/>
</dbReference>
<dbReference type="SMART" id="SM00176">
    <property type="entry name" value="RAN"/>
    <property type="match status" value="1"/>
</dbReference>
<dbReference type="InterPro" id="IPR027417">
    <property type="entry name" value="P-loop_NTPase"/>
</dbReference>
<dbReference type="PROSITE" id="PS51419">
    <property type="entry name" value="RAB"/>
    <property type="match status" value="1"/>
</dbReference>
<protein>
    <submittedName>
        <fullName evidence="2">Rab family GTPase</fullName>
    </submittedName>
</protein>
<dbReference type="InterPro" id="IPR005225">
    <property type="entry name" value="Small_GTP-bd"/>
</dbReference>
<evidence type="ECO:0000256" key="1">
    <source>
        <dbReference type="ARBA" id="ARBA00022741"/>
    </source>
</evidence>
<dbReference type="GeneID" id="41330837"/>
<evidence type="ECO:0000313" key="3">
    <source>
        <dbReference type="Proteomes" id="UP000321408"/>
    </source>
</evidence>
<gene>
    <name evidence="2" type="ORF">DSAG12_02859</name>
</gene>
<dbReference type="GO" id="GO:0003924">
    <property type="term" value="F:GTPase activity"/>
    <property type="evidence" value="ECO:0007669"/>
    <property type="project" value="InterPro"/>
</dbReference>
<keyword evidence="3" id="KW-1185">Reference proteome</keyword>
<proteinExistence type="predicted"/>
<dbReference type="SMART" id="SM00174">
    <property type="entry name" value="RHO"/>
    <property type="match status" value="1"/>
</dbReference>
<dbReference type="InterPro" id="IPR001806">
    <property type="entry name" value="Small_GTPase"/>
</dbReference>
<dbReference type="PROSITE" id="PS51417">
    <property type="entry name" value="ARF"/>
    <property type="match status" value="1"/>
</dbReference>
<dbReference type="FunFam" id="3.40.50.300:FF:001447">
    <property type="entry name" value="Ras-related protein Rab-1B"/>
    <property type="match status" value="1"/>
</dbReference>
<evidence type="ECO:0000313" key="2">
    <source>
        <dbReference type="EMBL" id="QEE17027.1"/>
    </source>
</evidence>
<dbReference type="NCBIfam" id="TIGR00231">
    <property type="entry name" value="small_GTP"/>
    <property type="match status" value="1"/>
</dbReference>
<dbReference type="PANTHER" id="PTHR47978">
    <property type="match status" value="1"/>
</dbReference>
<dbReference type="RefSeq" id="WP_147663947.1">
    <property type="nucleotide sequence ID" value="NZ_CP042905.2"/>
</dbReference>
<dbReference type="CDD" id="cd00154">
    <property type="entry name" value="Rab"/>
    <property type="match status" value="1"/>
</dbReference>
<dbReference type="SMART" id="SM00175">
    <property type="entry name" value="RAB"/>
    <property type="match status" value="1"/>
</dbReference>
<dbReference type="Gene3D" id="3.40.50.300">
    <property type="entry name" value="P-loop containing nucleotide triphosphate hydrolases"/>
    <property type="match status" value="1"/>
</dbReference>
<dbReference type="OrthoDB" id="136571at2157"/>